<evidence type="ECO:0000256" key="2">
    <source>
        <dbReference type="ARBA" id="ARBA00022723"/>
    </source>
</evidence>
<feature type="compositionally biased region" description="Basic residues" evidence="9">
    <location>
        <begin position="226"/>
        <end position="235"/>
    </location>
</feature>
<dbReference type="PROSITE" id="PS51915">
    <property type="entry name" value="ZAD"/>
    <property type="match status" value="1"/>
</dbReference>
<dbReference type="InterPro" id="IPR012934">
    <property type="entry name" value="Znf_AD"/>
</dbReference>
<dbReference type="FunFam" id="3.30.160.60:FF:000624">
    <property type="entry name" value="zinc finger protein 697"/>
    <property type="match status" value="1"/>
</dbReference>
<dbReference type="GO" id="GO:0005634">
    <property type="term" value="C:nucleus"/>
    <property type="evidence" value="ECO:0007669"/>
    <property type="project" value="UniProtKB-SubCell"/>
</dbReference>
<evidence type="ECO:0000256" key="5">
    <source>
        <dbReference type="ARBA" id="ARBA00022833"/>
    </source>
</evidence>
<evidence type="ECO:0000256" key="9">
    <source>
        <dbReference type="SAM" id="MobiDB-lite"/>
    </source>
</evidence>
<feature type="domain" description="C2H2-type" evidence="10">
    <location>
        <begin position="647"/>
        <end position="675"/>
    </location>
</feature>
<keyword evidence="2 8" id="KW-0479">Metal-binding</keyword>
<dbReference type="SUPFAM" id="SSF57716">
    <property type="entry name" value="Glucocorticoid receptor-like (DNA-binding domain)"/>
    <property type="match status" value="1"/>
</dbReference>
<feature type="region of interest" description="Disordered" evidence="9">
    <location>
        <begin position="115"/>
        <end position="256"/>
    </location>
</feature>
<evidence type="ECO:0000256" key="3">
    <source>
        <dbReference type="ARBA" id="ARBA00022737"/>
    </source>
</evidence>
<feature type="domain" description="C2H2-type" evidence="10">
    <location>
        <begin position="312"/>
        <end position="336"/>
    </location>
</feature>
<evidence type="ECO:0000313" key="13">
    <source>
        <dbReference type="Proteomes" id="UP001549921"/>
    </source>
</evidence>
<feature type="domain" description="C2H2-type" evidence="10">
    <location>
        <begin position="611"/>
        <end position="646"/>
    </location>
</feature>
<feature type="compositionally biased region" description="Basic residues" evidence="9">
    <location>
        <begin position="190"/>
        <end position="218"/>
    </location>
</feature>
<dbReference type="Gene3D" id="3.30.160.60">
    <property type="entry name" value="Classic Zinc Finger"/>
    <property type="match status" value="5"/>
</dbReference>
<name>A0ABD0SDL2_LOXSC</name>
<feature type="binding site" evidence="8">
    <location>
        <position position="48"/>
    </location>
    <ligand>
        <name>Zn(2+)</name>
        <dbReference type="ChEBI" id="CHEBI:29105"/>
    </ligand>
</feature>
<sequence length="719" mass="82619">MSDLKVCRICLRNELKFYHINKFNLKKYYEEITHKPLQEKDGLPKFVCYECATLLHKCHTFKEKCDHGEKVLTNILWSGPLTYTKINEINKSANGPKPLTLEVITVNKRVKTFNYQHPQVTQSTSTRQSTRSSKKPEPKSEVDTDYDDGPYSDRGNQSDAEKVKDEDVSVKKEEEEDDEEDLITLDKISPAKKKPEKKTPAKKTPAKKAPAKKTAAKKPAKETAKPKRRARRKKAKDTDTSSDDSDKSDIGETEVMSPAPKKNYKFDRARTGVKSLAFLESGFWKRSNFNEEDAMTEFHKRALDKKYLNAPFKCDLCYKGFSQKSMLDRHMPQKHAESIGNVVCRFCKMRFKHQRFLNKHLRRHYNKYECLRCGLVCCLENSALFHEEYHSGVKRKCPHCDKEFNHLSTFYTHLRTHRSKHMCSLCGESFVSEFGLHLHRKAKHAIEKDKEVNVEESIYCEVCKINFETKDAYQNHLAHSAMHTEENKLLGEYLIHEMLEEEEKREKGIDDKPDAPVGGLVNRKSMVEKELCKVRKQGKSRDSRKTAKKPTTCQHCGQAFVSLSAALRHHLANHRGRPFYAERVVCEVCGASLAVGSVAAHMNKHTQSKMYTCDTCGRSFTTSTVLKQHMVVRLLFEQGSTTGERKYVCSLCGKRFTQNGSLSLHVRTFHLKQPYPKRNRKTTDKEIEPDDSMAMSAAACSKAFGPKYVPSMYPWAPPK</sequence>
<keyword evidence="4 7" id="KW-0863">Zinc-finger</keyword>
<feature type="compositionally biased region" description="Basic and acidic residues" evidence="9">
    <location>
        <begin position="236"/>
        <end position="250"/>
    </location>
</feature>
<evidence type="ECO:0000313" key="12">
    <source>
        <dbReference type="EMBL" id="KAL0812113.1"/>
    </source>
</evidence>
<dbReference type="InterPro" id="IPR050331">
    <property type="entry name" value="Zinc_finger"/>
</dbReference>
<organism evidence="12 13">
    <name type="scientific">Loxostege sticticalis</name>
    <name type="common">Beet webworm moth</name>
    <dbReference type="NCBI Taxonomy" id="481309"/>
    <lineage>
        <taxon>Eukaryota</taxon>
        <taxon>Metazoa</taxon>
        <taxon>Ecdysozoa</taxon>
        <taxon>Arthropoda</taxon>
        <taxon>Hexapoda</taxon>
        <taxon>Insecta</taxon>
        <taxon>Pterygota</taxon>
        <taxon>Neoptera</taxon>
        <taxon>Endopterygota</taxon>
        <taxon>Lepidoptera</taxon>
        <taxon>Glossata</taxon>
        <taxon>Ditrysia</taxon>
        <taxon>Pyraloidea</taxon>
        <taxon>Crambidae</taxon>
        <taxon>Pyraustinae</taxon>
        <taxon>Loxostege</taxon>
    </lineage>
</organism>
<evidence type="ECO:0000256" key="4">
    <source>
        <dbReference type="ARBA" id="ARBA00022771"/>
    </source>
</evidence>
<dbReference type="PROSITE" id="PS50157">
    <property type="entry name" value="ZINC_FINGER_C2H2_2"/>
    <property type="match status" value="7"/>
</dbReference>
<dbReference type="FunFam" id="3.30.160.60:FF:000100">
    <property type="entry name" value="Zinc finger 45-like"/>
    <property type="match status" value="2"/>
</dbReference>
<feature type="domain" description="C2H2-type" evidence="10">
    <location>
        <begin position="342"/>
        <end position="369"/>
    </location>
</feature>
<feature type="domain" description="C2H2-type" evidence="10">
    <location>
        <begin position="395"/>
        <end position="422"/>
    </location>
</feature>
<dbReference type="SMART" id="SM00355">
    <property type="entry name" value="ZnF_C2H2"/>
    <property type="match status" value="10"/>
</dbReference>
<evidence type="ECO:0000256" key="7">
    <source>
        <dbReference type="PROSITE-ProRule" id="PRU00042"/>
    </source>
</evidence>
<evidence type="ECO:0000256" key="6">
    <source>
        <dbReference type="ARBA" id="ARBA00023242"/>
    </source>
</evidence>
<dbReference type="Pfam" id="PF07776">
    <property type="entry name" value="zf-AD"/>
    <property type="match status" value="1"/>
</dbReference>
<dbReference type="SUPFAM" id="SSF57667">
    <property type="entry name" value="beta-beta-alpha zinc fingers"/>
    <property type="match status" value="5"/>
</dbReference>
<accession>A0ABD0SDL2</accession>
<dbReference type="Pfam" id="PF00096">
    <property type="entry name" value="zf-C2H2"/>
    <property type="match status" value="4"/>
</dbReference>
<feature type="compositionally biased region" description="Acidic residues" evidence="9">
    <location>
        <begin position="174"/>
        <end position="183"/>
    </location>
</feature>
<evidence type="ECO:0000259" key="11">
    <source>
        <dbReference type="PROSITE" id="PS51915"/>
    </source>
</evidence>
<keyword evidence="3" id="KW-0677">Repeat</keyword>
<dbReference type="Pfam" id="PF12874">
    <property type="entry name" value="zf-met"/>
    <property type="match status" value="1"/>
</dbReference>
<feature type="compositionally biased region" description="Low complexity" evidence="9">
    <location>
        <begin position="121"/>
        <end position="131"/>
    </location>
</feature>
<gene>
    <name evidence="12" type="ORF">ABMA28_009492</name>
</gene>
<dbReference type="GO" id="GO:0048598">
    <property type="term" value="P:embryonic morphogenesis"/>
    <property type="evidence" value="ECO:0007669"/>
    <property type="project" value="UniProtKB-ARBA"/>
</dbReference>
<feature type="binding site" evidence="8">
    <location>
        <position position="7"/>
    </location>
    <ligand>
        <name>Zn(2+)</name>
        <dbReference type="ChEBI" id="CHEBI:29105"/>
    </ligand>
</feature>
<feature type="binding site" evidence="8">
    <location>
        <position position="10"/>
    </location>
    <ligand>
        <name>Zn(2+)</name>
        <dbReference type="ChEBI" id="CHEBI:29105"/>
    </ligand>
</feature>
<feature type="binding site" evidence="8">
    <location>
        <position position="51"/>
    </location>
    <ligand>
        <name>Zn(2+)</name>
        <dbReference type="ChEBI" id="CHEBI:29105"/>
    </ligand>
</feature>
<evidence type="ECO:0000256" key="8">
    <source>
        <dbReference type="PROSITE-ProRule" id="PRU01263"/>
    </source>
</evidence>
<dbReference type="AlphaFoldDB" id="A0ABD0SDL2"/>
<dbReference type="PANTHER" id="PTHR16515:SF66">
    <property type="entry name" value="C2H2-TYPE DOMAIN-CONTAINING PROTEIN"/>
    <property type="match status" value="1"/>
</dbReference>
<dbReference type="InterPro" id="IPR036236">
    <property type="entry name" value="Znf_C2H2_sf"/>
</dbReference>
<feature type="compositionally biased region" description="Basic and acidic residues" evidence="9">
    <location>
        <begin position="159"/>
        <end position="173"/>
    </location>
</feature>
<dbReference type="SMART" id="SM00868">
    <property type="entry name" value="zf-AD"/>
    <property type="match status" value="1"/>
</dbReference>
<dbReference type="EMBL" id="JBEDNZ010000023">
    <property type="protein sequence ID" value="KAL0812113.1"/>
    <property type="molecule type" value="Genomic_DNA"/>
</dbReference>
<feature type="domain" description="C2H2-type" evidence="10">
    <location>
        <begin position="551"/>
        <end position="579"/>
    </location>
</feature>
<evidence type="ECO:0000259" key="10">
    <source>
        <dbReference type="PROSITE" id="PS50157"/>
    </source>
</evidence>
<protein>
    <submittedName>
        <fullName evidence="12">Uncharacterized protein</fullName>
    </submittedName>
</protein>
<reference evidence="12 13" key="1">
    <citation type="submission" date="2024-06" db="EMBL/GenBank/DDBJ databases">
        <title>A chromosome-level genome assembly of beet webworm, Loxostege sticticalis.</title>
        <authorList>
            <person name="Zhang Y."/>
        </authorList>
    </citation>
    <scope>NUCLEOTIDE SEQUENCE [LARGE SCALE GENOMIC DNA]</scope>
    <source>
        <strain evidence="12">AQ028</strain>
        <tissue evidence="12">Male pupae</tissue>
    </source>
</reference>
<feature type="domain" description="C2H2-type" evidence="10">
    <location>
        <begin position="421"/>
        <end position="449"/>
    </location>
</feature>
<comment type="subcellular location">
    <subcellularLocation>
        <location evidence="1">Nucleus</location>
    </subcellularLocation>
</comment>
<evidence type="ECO:0000256" key="1">
    <source>
        <dbReference type="ARBA" id="ARBA00004123"/>
    </source>
</evidence>
<proteinExistence type="predicted"/>
<dbReference type="InterPro" id="IPR013087">
    <property type="entry name" value="Znf_C2H2_type"/>
</dbReference>
<comment type="caution">
    <text evidence="12">The sequence shown here is derived from an EMBL/GenBank/DDBJ whole genome shotgun (WGS) entry which is preliminary data.</text>
</comment>
<dbReference type="PANTHER" id="PTHR16515">
    <property type="entry name" value="PR DOMAIN ZINC FINGER PROTEIN"/>
    <property type="match status" value="1"/>
</dbReference>
<feature type="domain" description="ZAD" evidence="11">
    <location>
        <begin position="5"/>
        <end position="75"/>
    </location>
</feature>
<dbReference type="GO" id="GO:0008270">
    <property type="term" value="F:zinc ion binding"/>
    <property type="evidence" value="ECO:0007669"/>
    <property type="project" value="UniProtKB-UniRule"/>
</dbReference>
<dbReference type="Proteomes" id="UP001549921">
    <property type="component" value="Unassembled WGS sequence"/>
</dbReference>
<dbReference type="Gene3D" id="3.40.1800.20">
    <property type="match status" value="1"/>
</dbReference>
<dbReference type="PROSITE" id="PS00028">
    <property type="entry name" value="ZINC_FINGER_C2H2_1"/>
    <property type="match status" value="7"/>
</dbReference>
<keyword evidence="6" id="KW-0539">Nucleus</keyword>
<keyword evidence="5 8" id="KW-0862">Zinc</keyword>